<accession>A0A8B8PKP7</accession>
<organism evidence="2 3">
    <name type="scientific">Rhodamnia argentea</name>
    <dbReference type="NCBI Taxonomy" id="178133"/>
    <lineage>
        <taxon>Eukaryota</taxon>
        <taxon>Viridiplantae</taxon>
        <taxon>Streptophyta</taxon>
        <taxon>Embryophyta</taxon>
        <taxon>Tracheophyta</taxon>
        <taxon>Spermatophyta</taxon>
        <taxon>Magnoliopsida</taxon>
        <taxon>eudicotyledons</taxon>
        <taxon>Gunneridae</taxon>
        <taxon>Pentapetalae</taxon>
        <taxon>rosids</taxon>
        <taxon>malvids</taxon>
        <taxon>Myrtales</taxon>
        <taxon>Myrtaceae</taxon>
        <taxon>Myrtoideae</taxon>
        <taxon>Myrteae</taxon>
        <taxon>Australasian group</taxon>
        <taxon>Rhodamnia</taxon>
    </lineage>
</organism>
<feature type="region of interest" description="Disordered" evidence="1">
    <location>
        <begin position="1"/>
        <end position="36"/>
    </location>
</feature>
<reference evidence="3" key="1">
    <citation type="submission" date="2025-08" db="UniProtKB">
        <authorList>
            <consortium name="RefSeq"/>
        </authorList>
    </citation>
    <scope>IDENTIFICATION</scope>
    <source>
        <tissue evidence="3">Leaf</tissue>
    </source>
</reference>
<keyword evidence="2" id="KW-1185">Reference proteome</keyword>
<dbReference type="AlphaFoldDB" id="A0A8B8PKP7"/>
<dbReference type="PANTHER" id="PTHR33625">
    <property type="entry name" value="OS08G0179900 PROTEIN"/>
    <property type="match status" value="1"/>
</dbReference>
<gene>
    <name evidence="3" type="primary">LOC115744380</name>
</gene>
<dbReference type="Proteomes" id="UP000827889">
    <property type="component" value="Chromosome 9"/>
</dbReference>
<name>A0A8B8PKP7_9MYRT</name>
<dbReference type="GeneID" id="115744380"/>
<proteinExistence type="predicted"/>
<evidence type="ECO:0000256" key="1">
    <source>
        <dbReference type="SAM" id="MobiDB-lite"/>
    </source>
</evidence>
<dbReference type="KEGG" id="rarg:115744380"/>
<evidence type="ECO:0000313" key="3">
    <source>
        <dbReference type="RefSeq" id="XP_030535380.2"/>
    </source>
</evidence>
<sequence length="253" mass="27995">MEKGPVHSPPLKNPSPDIFLPSPSSPSRSIDDNANFPVSASHCKPPSCSASGPASQGKMAATLRSSLLGLVPSELEIDKAIRALLDLWQSASSTGSEQNWMRLFGCRDSSILMSSGWGRVRHALHLLLTEPAIKRLVISLVSDKAFWSAIMNNQSVQKFQELLLSDDTKSPLIYEEIDWGTNNPRWLLDILKDKIMELIEKFKLLLIETFQHSRPPTPEATAELEDRVGSSLLLSVLIILVVVLARVQPSFQF</sequence>
<protein>
    <submittedName>
        <fullName evidence="3">Uncharacterized protein LOC115744380</fullName>
    </submittedName>
</protein>
<evidence type="ECO:0000313" key="2">
    <source>
        <dbReference type="Proteomes" id="UP000827889"/>
    </source>
</evidence>
<dbReference type="PANTHER" id="PTHR33625:SF2">
    <property type="entry name" value="POST-SET DOMAIN-CONTAINING PROTEIN"/>
    <property type="match status" value="1"/>
</dbReference>
<dbReference type="RefSeq" id="XP_030535380.2">
    <property type="nucleotide sequence ID" value="XM_030679520.2"/>
</dbReference>